<dbReference type="Pfam" id="PF13456">
    <property type="entry name" value="RVT_3"/>
    <property type="match status" value="1"/>
</dbReference>
<dbReference type="InterPro" id="IPR044730">
    <property type="entry name" value="RNase_H-like_dom_plant"/>
</dbReference>
<dbReference type="EMBL" id="JANJYJ010000010">
    <property type="protein sequence ID" value="KAK3182692.1"/>
    <property type="molecule type" value="Genomic_DNA"/>
</dbReference>
<dbReference type="InterPro" id="IPR002156">
    <property type="entry name" value="RNaseH_domain"/>
</dbReference>
<accession>A0AAD9ZIH8</accession>
<feature type="domain" description="RNase H type-1" evidence="1">
    <location>
        <begin position="139"/>
        <end position="227"/>
    </location>
</feature>
<dbReference type="CDD" id="cd06222">
    <property type="entry name" value="RNase_H_like"/>
    <property type="match status" value="1"/>
</dbReference>
<dbReference type="Proteomes" id="UP001281410">
    <property type="component" value="Unassembled WGS sequence"/>
</dbReference>
<proteinExistence type="predicted"/>
<evidence type="ECO:0000259" key="1">
    <source>
        <dbReference type="Pfam" id="PF13456"/>
    </source>
</evidence>
<reference evidence="2" key="1">
    <citation type="journal article" date="2023" name="Plant J.">
        <title>Genome sequences and population genomics provide insights into the demographic history, inbreeding, and mutation load of two 'living fossil' tree species of Dipteronia.</title>
        <authorList>
            <person name="Feng Y."/>
            <person name="Comes H.P."/>
            <person name="Chen J."/>
            <person name="Zhu S."/>
            <person name="Lu R."/>
            <person name="Zhang X."/>
            <person name="Li P."/>
            <person name="Qiu J."/>
            <person name="Olsen K.M."/>
            <person name="Qiu Y."/>
        </authorList>
    </citation>
    <scope>NUCLEOTIDE SEQUENCE</scope>
    <source>
        <strain evidence="2">NBL</strain>
    </source>
</reference>
<organism evidence="2 3">
    <name type="scientific">Dipteronia sinensis</name>
    <dbReference type="NCBI Taxonomy" id="43782"/>
    <lineage>
        <taxon>Eukaryota</taxon>
        <taxon>Viridiplantae</taxon>
        <taxon>Streptophyta</taxon>
        <taxon>Embryophyta</taxon>
        <taxon>Tracheophyta</taxon>
        <taxon>Spermatophyta</taxon>
        <taxon>Magnoliopsida</taxon>
        <taxon>eudicotyledons</taxon>
        <taxon>Gunneridae</taxon>
        <taxon>Pentapetalae</taxon>
        <taxon>rosids</taxon>
        <taxon>malvids</taxon>
        <taxon>Sapindales</taxon>
        <taxon>Sapindaceae</taxon>
        <taxon>Hippocastanoideae</taxon>
        <taxon>Acereae</taxon>
        <taxon>Dipteronia</taxon>
    </lineage>
</organism>
<gene>
    <name evidence="2" type="ORF">Dsin_029978</name>
</gene>
<evidence type="ECO:0000313" key="3">
    <source>
        <dbReference type="Proteomes" id="UP001281410"/>
    </source>
</evidence>
<dbReference type="AlphaFoldDB" id="A0AAD9ZIH8"/>
<name>A0AAD9ZIH8_9ROSI</name>
<dbReference type="GO" id="GO:0003676">
    <property type="term" value="F:nucleic acid binding"/>
    <property type="evidence" value="ECO:0007669"/>
    <property type="project" value="InterPro"/>
</dbReference>
<comment type="caution">
    <text evidence="2">The sequence shown here is derived from an EMBL/GenBank/DDBJ whole genome shotgun (WGS) entry which is preliminary data.</text>
</comment>
<protein>
    <recommendedName>
        <fullName evidence="1">RNase H type-1 domain-containing protein</fullName>
    </recommendedName>
</protein>
<dbReference type="GO" id="GO:0004523">
    <property type="term" value="F:RNA-DNA hybrid ribonuclease activity"/>
    <property type="evidence" value="ECO:0007669"/>
    <property type="project" value="InterPro"/>
</dbReference>
<sequence>MWHASHHWLPTLAYLDKRGVPANGLYPRCHSQNETMSHALWGCRALLTVRARCSFSKKLVFIDGMHFHDFMLDCSQSLRSYEVELLCVIFWRLWFCRNQLVHNLGNLDLGEVVNWATIYLDEWRSIHFVDSVSTSRNGDASGKVKMAAVRKLTAMVSLVVAEALAVNCGIQMAMEAGLVPFQIETDSLQVVNLMRAGSSTFEDVSPIIDEISGFLRSMPCSSIDHISGMETMWLIL</sequence>
<keyword evidence="3" id="KW-1185">Reference proteome</keyword>
<evidence type="ECO:0000313" key="2">
    <source>
        <dbReference type="EMBL" id="KAK3182692.1"/>
    </source>
</evidence>